<organism evidence="4 5">
    <name type="scientific">Triticum turgidum subsp. durum</name>
    <name type="common">Durum wheat</name>
    <name type="synonym">Triticum durum</name>
    <dbReference type="NCBI Taxonomy" id="4567"/>
    <lineage>
        <taxon>Eukaryota</taxon>
        <taxon>Viridiplantae</taxon>
        <taxon>Streptophyta</taxon>
        <taxon>Embryophyta</taxon>
        <taxon>Tracheophyta</taxon>
        <taxon>Spermatophyta</taxon>
        <taxon>Magnoliopsida</taxon>
        <taxon>Liliopsida</taxon>
        <taxon>Poales</taxon>
        <taxon>Poaceae</taxon>
        <taxon>BOP clade</taxon>
        <taxon>Pooideae</taxon>
        <taxon>Triticodae</taxon>
        <taxon>Triticeae</taxon>
        <taxon>Triticinae</taxon>
        <taxon>Triticum</taxon>
    </lineage>
</organism>
<feature type="region of interest" description="Disordered" evidence="2">
    <location>
        <begin position="269"/>
        <end position="332"/>
    </location>
</feature>
<protein>
    <recommendedName>
        <fullName evidence="3">Disease resistance R13L4/SHOC-2-like LRR domain-containing protein</fullName>
    </recommendedName>
</protein>
<dbReference type="EMBL" id="LT934117">
    <property type="protein sequence ID" value="VAH99314.1"/>
    <property type="molecule type" value="Genomic_DNA"/>
</dbReference>
<keyword evidence="5" id="KW-1185">Reference proteome</keyword>
<feature type="domain" description="Disease resistance R13L4/SHOC-2-like LRR" evidence="3">
    <location>
        <begin position="11"/>
        <end position="249"/>
    </location>
</feature>
<evidence type="ECO:0000313" key="4">
    <source>
        <dbReference type="EMBL" id="VAH99314.1"/>
    </source>
</evidence>
<evidence type="ECO:0000256" key="1">
    <source>
        <dbReference type="ARBA" id="ARBA00022737"/>
    </source>
</evidence>
<dbReference type="OMA" id="CIQKIAH"/>
<dbReference type="PANTHER" id="PTHR47186:SF57">
    <property type="entry name" value="OS02G0478300 PROTEIN"/>
    <property type="match status" value="1"/>
</dbReference>
<proteinExistence type="predicted"/>
<sequence length="332" mass="35943">MAWSSCGSKSEGVRVPKGIGKLKELQILEVVDISRTSCKAIKELGELVQLRKLSVVTEGATKQICKLLCDAIQKLTCLCSLSVDGSLEWLHDVSSPPPMLRSLKLHGCLGEIPSWFGNLTHLVKLYLSDSIINEDGKIMEILGPLPNLMQLRLGDGSYIGEKLVFKTEAFPNLKKLGICDLVGPRELKFEDGTSPQLAMIYIGWCELASGIIGVNHLPKLKEIALGYDCRVAKLAMLQSEVGAHTNSPVLRLSEERSDHDLGGTVAQVEEATVESSSLHPEPAAAGESSRSQAVGMETANISSQDPDIREAQGSALVEDDFWSCNSDDEDDA</sequence>
<dbReference type="Gene3D" id="3.80.10.10">
    <property type="entry name" value="Ribonuclease Inhibitor"/>
    <property type="match status" value="1"/>
</dbReference>
<dbReference type="Gramene" id="TRITD4Av1G253790.1">
    <property type="protein sequence ID" value="TRITD4Av1G253790.1"/>
    <property type="gene ID" value="TRITD4Av1G253790"/>
</dbReference>
<evidence type="ECO:0000259" key="3">
    <source>
        <dbReference type="Pfam" id="PF23598"/>
    </source>
</evidence>
<dbReference type="Proteomes" id="UP000324705">
    <property type="component" value="Chromosome 4A"/>
</dbReference>
<evidence type="ECO:0000256" key="2">
    <source>
        <dbReference type="SAM" id="MobiDB-lite"/>
    </source>
</evidence>
<dbReference type="Pfam" id="PF23598">
    <property type="entry name" value="LRR_14"/>
    <property type="match status" value="1"/>
</dbReference>
<reference evidence="4 5" key="1">
    <citation type="submission" date="2017-09" db="EMBL/GenBank/DDBJ databases">
        <authorList>
            <consortium name="International Durum Wheat Genome Sequencing Consortium (IDWGSC)"/>
            <person name="Milanesi L."/>
        </authorList>
    </citation>
    <scope>NUCLEOTIDE SEQUENCE [LARGE SCALE GENOMIC DNA]</scope>
    <source>
        <strain evidence="5">cv. Svevo</strain>
    </source>
</reference>
<feature type="compositionally biased region" description="Acidic residues" evidence="2">
    <location>
        <begin position="317"/>
        <end position="332"/>
    </location>
</feature>
<evidence type="ECO:0000313" key="5">
    <source>
        <dbReference type="Proteomes" id="UP000324705"/>
    </source>
</evidence>
<keyword evidence="1" id="KW-0677">Repeat</keyword>
<dbReference type="InterPro" id="IPR032675">
    <property type="entry name" value="LRR_dom_sf"/>
</dbReference>
<dbReference type="InterPro" id="IPR055414">
    <property type="entry name" value="LRR_R13L4/SHOC2-like"/>
</dbReference>
<dbReference type="AlphaFoldDB" id="A0A9R0SPR1"/>
<dbReference type="PANTHER" id="PTHR47186">
    <property type="entry name" value="LEUCINE-RICH REPEAT-CONTAINING PROTEIN 57"/>
    <property type="match status" value="1"/>
</dbReference>
<accession>A0A9R0SPR1</accession>
<dbReference type="SUPFAM" id="SSF52058">
    <property type="entry name" value="L domain-like"/>
    <property type="match status" value="1"/>
</dbReference>
<gene>
    <name evidence="4" type="ORF">TRITD_4Av1G253790</name>
</gene>
<name>A0A9R0SPR1_TRITD</name>